<gene>
    <name evidence="2" type="ORF">Ray17_8</name>
</gene>
<keyword evidence="1" id="KW-0472">Membrane</keyword>
<evidence type="ECO:0000256" key="1">
    <source>
        <dbReference type="SAM" id="Phobius"/>
    </source>
</evidence>
<keyword evidence="3" id="KW-1185">Reference proteome</keyword>
<organism evidence="2 3">
    <name type="scientific">Bacillus phage Ray17</name>
    <dbReference type="NCBI Taxonomy" id="2315627"/>
    <lineage>
        <taxon>Viruses</taxon>
        <taxon>Duplodnaviria</taxon>
        <taxon>Heunggongvirae</taxon>
        <taxon>Uroviricota</taxon>
        <taxon>Caudoviricetes</taxon>
        <taxon>Trautnerviridae</taxon>
        <taxon>Polsinellivirinae</taxon>
        <taxon>Splendidredvirus</taxon>
        <taxon>Splendidredvirus ray17</taxon>
    </lineage>
</organism>
<keyword evidence="1" id="KW-1133">Transmembrane helix</keyword>
<evidence type="ECO:0000313" key="3">
    <source>
        <dbReference type="Proteomes" id="UP000281415"/>
    </source>
</evidence>
<proteinExistence type="predicted"/>
<protein>
    <submittedName>
        <fullName evidence="2">Uncharacterized protein</fullName>
    </submittedName>
</protein>
<keyword evidence="1" id="KW-0812">Transmembrane</keyword>
<dbReference type="Proteomes" id="UP000281415">
    <property type="component" value="Segment"/>
</dbReference>
<accession>A0A386K6Z2</accession>
<feature type="transmembrane region" description="Helical" evidence="1">
    <location>
        <begin position="44"/>
        <end position="64"/>
    </location>
</feature>
<evidence type="ECO:0000313" key="2">
    <source>
        <dbReference type="EMBL" id="AYD80909.1"/>
    </source>
</evidence>
<sequence length="65" mass="7808">MMEKREDLRARCTAVIIELEKRNEDLARTIQEQNKMIRGQNWRILFFALSWVVYGIVSAVNYFWG</sequence>
<dbReference type="EMBL" id="MH752385">
    <property type="protein sequence ID" value="AYD80909.1"/>
    <property type="molecule type" value="Genomic_DNA"/>
</dbReference>
<name>A0A386K6Z2_9CAUD</name>
<reference evidence="3" key="1">
    <citation type="submission" date="2018-08" db="EMBL/GenBank/DDBJ databases">
        <authorList>
            <person name="Showalter R."/>
            <person name="Adat I."/>
            <person name="Raab R."/>
            <person name="Temple L."/>
        </authorList>
    </citation>
    <scope>NUCLEOTIDE SEQUENCE [LARGE SCALE GENOMIC DNA]</scope>
</reference>